<evidence type="ECO:0008006" key="4">
    <source>
        <dbReference type="Google" id="ProtNLM"/>
    </source>
</evidence>
<sequence length="201" mass="20741">MNIRLISLPVLGLMLAACEQGGPISSGYDPLDTAGGGGSSARVVDSGYRPGEFIKASMDSTGFFKKRPDGDANADKLLKAGTPMKVIMDDGSFVKVELDSGELGYVSTVQVMGENEAAMTPYGDGEVQVWPPPPSDGIIPLDQIEEGDPDVPVVPTEIDPDAPADVPLLPSEPATDGAPEVPPLPEPPPVDAGEDDSAAAE</sequence>
<dbReference type="Proteomes" id="UP001374893">
    <property type="component" value="Chromosome"/>
</dbReference>
<protein>
    <recommendedName>
        <fullName evidence="4">SH3 domain-containing protein</fullName>
    </recommendedName>
</protein>
<dbReference type="EMBL" id="AP024702">
    <property type="protein sequence ID" value="BCX47614.1"/>
    <property type="molecule type" value="Genomic_DNA"/>
</dbReference>
<gene>
    <name evidence="2" type="ORF">HAHE_15220</name>
</gene>
<accession>A0ABM7R8Z7</accession>
<evidence type="ECO:0000313" key="2">
    <source>
        <dbReference type="EMBL" id="BCX47614.1"/>
    </source>
</evidence>
<proteinExistence type="predicted"/>
<reference evidence="2 3" key="1">
    <citation type="submission" date="2021-06" db="EMBL/GenBank/DDBJ databases">
        <title>Complete genome of Haloferula helveola possessing various polysaccharide degrading enzymes.</title>
        <authorList>
            <person name="Takami H."/>
            <person name="Huang C."/>
            <person name="Hamasaki K."/>
        </authorList>
    </citation>
    <scope>NUCLEOTIDE SEQUENCE [LARGE SCALE GENOMIC DNA]</scope>
    <source>
        <strain evidence="2 3">CN-1</strain>
    </source>
</reference>
<feature type="compositionally biased region" description="Acidic residues" evidence="1">
    <location>
        <begin position="192"/>
        <end position="201"/>
    </location>
</feature>
<name>A0ABM7R8Z7_9BACT</name>
<feature type="compositionally biased region" description="Pro residues" evidence="1">
    <location>
        <begin position="180"/>
        <end position="190"/>
    </location>
</feature>
<dbReference type="RefSeq" id="WP_338689888.1">
    <property type="nucleotide sequence ID" value="NZ_AP024702.1"/>
</dbReference>
<evidence type="ECO:0000256" key="1">
    <source>
        <dbReference type="SAM" id="MobiDB-lite"/>
    </source>
</evidence>
<keyword evidence="3" id="KW-1185">Reference proteome</keyword>
<feature type="region of interest" description="Disordered" evidence="1">
    <location>
        <begin position="132"/>
        <end position="201"/>
    </location>
</feature>
<dbReference type="PROSITE" id="PS51257">
    <property type="entry name" value="PROKAR_LIPOPROTEIN"/>
    <property type="match status" value="1"/>
</dbReference>
<organism evidence="2 3">
    <name type="scientific">Haloferula helveola</name>
    <dbReference type="NCBI Taxonomy" id="490095"/>
    <lineage>
        <taxon>Bacteria</taxon>
        <taxon>Pseudomonadati</taxon>
        <taxon>Verrucomicrobiota</taxon>
        <taxon>Verrucomicrobiia</taxon>
        <taxon>Verrucomicrobiales</taxon>
        <taxon>Verrucomicrobiaceae</taxon>
        <taxon>Haloferula</taxon>
    </lineage>
</organism>
<evidence type="ECO:0000313" key="3">
    <source>
        <dbReference type="Proteomes" id="UP001374893"/>
    </source>
</evidence>